<dbReference type="EMBL" id="QICC01000005">
    <property type="protein sequence ID" value="RNM42995.1"/>
    <property type="molecule type" value="Genomic_DNA"/>
</dbReference>
<comment type="caution">
    <text evidence="3">The sequence shown here is derived from an EMBL/GenBank/DDBJ whole genome shotgun (WGS) entry which is preliminary data.</text>
</comment>
<keyword evidence="4" id="KW-1185">Reference proteome</keyword>
<dbReference type="InterPro" id="IPR020109">
    <property type="entry name" value="Holin_r1t"/>
</dbReference>
<dbReference type="EMBL" id="PPTT01000013">
    <property type="protein sequence ID" value="RDB68827.1"/>
    <property type="molecule type" value="Genomic_DNA"/>
</dbReference>
<protein>
    <recommendedName>
        <fullName evidence="6">Holin</fullName>
    </recommendedName>
</protein>
<reference evidence="3" key="3">
    <citation type="journal article" date="2019" name="Microbiol. Resour. Announc.">
        <title>Draft Genome Sequences of Type Strains of Gordonibacter faecihominis, Paraeggerthella hongkongensis, Parvibacter caecicola,Slackia equolifaciens, Slackia faecicanis, and Slackia isoflavoniconvertens.</title>
        <authorList>
            <person name="Danylec N."/>
            <person name="Stoll D.A."/>
            <person name="Dotsch A."/>
            <person name="Huch M."/>
        </authorList>
    </citation>
    <scope>NUCLEOTIDE SEQUENCE</scope>
    <source>
        <strain evidence="3">DSM 16107</strain>
    </source>
</reference>
<gene>
    <name evidence="2" type="ORF">C1876_08570</name>
    <name evidence="3" type="ORF">DMP09_02675</name>
</gene>
<sequence length="101" mass="10390">MCATNRSAPDTFQSDEGASLSTNDTPTFTQWARAACIRATKTTAQALVTLIGADMVSIVSLDWAQMLGVAATMAVVSLLTSIAGIPEVDAGASIAKIARNS</sequence>
<proteinExistence type="predicted"/>
<evidence type="ECO:0000256" key="1">
    <source>
        <dbReference type="SAM" id="MobiDB-lite"/>
    </source>
</evidence>
<reference evidence="2 4" key="1">
    <citation type="journal article" date="2018" name="Elife">
        <title>Discovery and characterization of a prevalent human gut bacterial enzyme sufficient for the inactivation of a family of plant toxins.</title>
        <authorList>
            <person name="Koppel N."/>
            <person name="Bisanz J.E."/>
            <person name="Pandelia M.E."/>
            <person name="Turnbaugh P.J."/>
            <person name="Balskus E.P."/>
        </authorList>
    </citation>
    <scope>NUCLEOTIDE SEQUENCE [LARGE SCALE GENOMIC DNA]</scope>
    <source>
        <strain evidence="2 4">DSM 16107</strain>
    </source>
</reference>
<evidence type="ECO:0000313" key="2">
    <source>
        <dbReference type="EMBL" id="RDB68827.1"/>
    </source>
</evidence>
<reference evidence="5" key="2">
    <citation type="submission" date="2018-05" db="EMBL/GenBank/DDBJ databases">
        <title>Genome Sequencing of selected type strains of the family Eggerthellaceae.</title>
        <authorList>
            <person name="Danylec N."/>
            <person name="Stoll D.A."/>
            <person name="Doetsch A."/>
            <person name="Huch M."/>
        </authorList>
    </citation>
    <scope>NUCLEOTIDE SEQUENCE [LARGE SCALE GENOMIC DNA]</scope>
    <source>
        <strain evidence="5">DSM 16107</strain>
    </source>
</reference>
<evidence type="ECO:0008006" key="6">
    <source>
        <dbReference type="Google" id="ProtNLM"/>
    </source>
</evidence>
<dbReference type="Proteomes" id="UP000253817">
    <property type="component" value="Unassembled WGS sequence"/>
</dbReference>
<dbReference type="AlphaFoldDB" id="A0A3N0J1E3"/>
<organism evidence="3 5">
    <name type="scientific">Eggerthella sinensis</name>
    <dbReference type="NCBI Taxonomy" id="242230"/>
    <lineage>
        <taxon>Bacteria</taxon>
        <taxon>Bacillati</taxon>
        <taxon>Actinomycetota</taxon>
        <taxon>Coriobacteriia</taxon>
        <taxon>Eggerthellales</taxon>
        <taxon>Eggerthellaceae</taxon>
        <taxon>Eggerthella</taxon>
    </lineage>
</organism>
<name>A0A3N0J1E3_9ACTN</name>
<dbReference type="Proteomes" id="UP000270112">
    <property type="component" value="Unassembled WGS sequence"/>
</dbReference>
<dbReference type="Pfam" id="PF16945">
    <property type="entry name" value="Phage_r1t_holin"/>
    <property type="match status" value="1"/>
</dbReference>
<accession>A0A3N0J1E3</accession>
<evidence type="ECO:0000313" key="5">
    <source>
        <dbReference type="Proteomes" id="UP000270112"/>
    </source>
</evidence>
<evidence type="ECO:0000313" key="4">
    <source>
        <dbReference type="Proteomes" id="UP000253817"/>
    </source>
</evidence>
<dbReference type="OrthoDB" id="3199553at2"/>
<evidence type="ECO:0000313" key="3">
    <source>
        <dbReference type="EMBL" id="RNM42995.1"/>
    </source>
</evidence>
<feature type="region of interest" description="Disordered" evidence="1">
    <location>
        <begin position="1"/>
        <end position="24"/>
    </location>
</feature>